<dbReference type="Proteomes" id="UP001150830">
    <property type="component" value="Unassembled WGS sequence"/>
</dbReference>
<dbReference type="CDD" id="cd00830">
    <property type="entry name" value="KAS_III"/>
    <property type="match status" value="1"/>
</dbReference>
<dbReference type="PANTHER" id="PTHR34069:SF2">
    <property type="entry name" value="BETA-KETOACYL-[ACYL-CARRIER-PROTEIN] SYNTHASE III"/>
    <property type="match status" value="1"/>
</dbReference>
<dbReference type="Pfam" id="PF08541">
    <property type="entry name" value="ACP_syn_III_C"/>
    <property type="match status" value="1"/>
</dbReference>
<gene>
    <name evidence="5" type="ORF">OUO13_17435</name>
</gene>
<evidence type="ECO:0000259" key="4">
    <source>
        <dbReference type="Pfam" id="PF08545"/>
    </source>
</evidence>
<feature type="domain" description="Beta-ketoacyl-[acyl-carrier-protein] synthase III N-terminal" evidence="4">
    <location>
        <begin position="150"/>
        <end position="216"/>
    </location>
</feature>
<dbReference type="SUPFAM" id="SSF53901">
    <property type="entry name" value="Thiolase-like"/>
    <property type="match status" value="2"/>
</dbReference>
<dbReference type="GO" id="GO:0006633">
    <property type="term" value="P:fatty acid biosynthetic process"/>
    <property type="evidence" value="ECO:0007669"/>
    <property type="project" value="InterPro"/>
</dbReference>
<dbReference type="RefSeq" id="WP_283175171.1">
    <property type="nucleotide sequence ID" value="NZ_JAPNOA010000058.1"/>
</dbReference>
<reference evidence="5" key="1">
    <citation type="submission" date="2022-11" db="EMBL/GenBank/DDBJ databases">
        <title>Parathalassolutuus dongxingensis gen. nov., sp. nov., a novel member of family Oceanospirillaceae isolated from a coastal shrimp pond in Guangxi, China.</title>
        <authorList>
            <person name="Chen H."/>
        </authorList>
    </citation>
    <scope>NUCLEOTIDE SEQUENCE</scope>
    <source>
        <strain evidence="5">G-43</strain>
    </source>
</reference>
<evidence type="ECO:0000256" key="1">
    <source>
        <dbReference type="ARBA" id="ARBA00022679"/>
    </source>
</evidence>
<dbReference type="AlphaFoldDB" id="A0A9X3EHS6"/>
<dbReference type="NCBIfam" id="NF005703">
    <property type="entry name" value="PRK07515.1"/>
    <property type="match status" value="1"/>
</dbReference>
<dbReference type="InterPro" id="IPR013747">
    <property type="entry name" value="ACP_syn_III_C"/>
</dbReference>
<evidence type="ECO:0000259" key="3">
    <source>
        <dbReference type="Pfam" id="PF08541"/>
    </source>
</evidence>
<keyword evidence="2" id="KW-0012">Acyltransferase</keyword>
<dbReference type="Pfam" id="PF08545">
    <property type="entry name" value="ACP_syn_III"/>
    <property type="match status" value="1"/>
</dbReference>
<evidence type="ECO:0000313" key="5">
    <source>
        <dbReference type="EMBL" id="MCY0966964.1"/>
    </source>
</evidence>
<organism evidence="5 6">
    <name type="scientific">Parathalassolituus penaei</name>
    <dbReference type="NCBI Taxonomy" id="2997323"/>
    <lineage>
        <taxon>Bacteria</taxon>
        <taxon>Pseudomonadati</taxon>
        <taxon>Pseudomonadota</taxon>
        <taxon>Gammaproteobacteria</taxon>
        <taxon>Oceanospirillales</taxon>
        <taxon>Oceanospirillaceae</taxon>
        <taxon>Parathalassolituus</taxon>
    </lineage>
</organism>
<feature type="domain" description="Beta-ketoacyl-[acyl-carrier-protein] synthase III C-terminal" evidence="3">
    <location>
        <begin position="281"/>
        <end position="370"/>
    </location>
</feature>
<evidence type="ECO:0000256" key="2">
    <source>
        <dbReference type="ARBA" id="ARBA00023315"/>
    </source>
</evidence>
<dbReference type="Gene3D" id="3.40.47.10">
    <property type="match status" value="2"/>
</dbReference>
<dbReference type="InterPro" id="IPR016039">
    <property type="entry name" value="Thiolase-like"/>
</dbReference>
<proteinExistence type="predicted"/>
<accession>A0A9X3EHS6</accession>
<comment type="caution">
    <text evidence="5">The sequence shown here is derived from an EMBL/GenBank/DDBJ whole genome shotgun (WGS) entry which is preliminary data.</text>
</comment>
<dbReference type="GO" id="GO:0004315">
    <property type="term" value="F:3-oxoacyl-[acyl-carrier-protein] synthase activity"/>
    <property type="evidence" value="ECO:0007669"/>
    <property type="project" value="InterPro"/>
</dbReference>
<keyword evidence="1" id="KW-0808">Transferase</keyword>
<dbReference type="InterPro" id="IPR013751">
    <property type="entry name" value="ACP_syn_III_N"/>
</dbReference>
<evidence type="ECO:0000313" key="6">
    <source>
        <dbReference type="Proteomes" id="UP001150830"/>
    </source>
</evidence>
<name>A0A9X3EHS6_9GAMM</name>
<dbReference type="GO" id="GO:0044550">
    <property type="term" value="P:secondary metabolite biosynthetic process"/>
    <property type="evidence" value="ECO:0007669"/>
    <property type="project" value="TreeGrafter"/>
</dbReference>
<protein>
    <submittedName>
        <fullName evidence="5">Beta-ketoacyl-ACP synthase III</fullName>
    </submittedName>
</protein>
<keyword evidence="6" id="KW-1185">Reference proteome</keyword>
<sequence length="373" mass="40757">MKNTVISGTGLFVPPNQITNDELVDAYNRYAEAFNQQNAEAIAAGTVESVPFSSSEFIEKASGIRNRYAMHKDGMLDIERMRPRFPATSEHSEPEVVTMGLAAARDALAQAGIQASDIDLVIVTTTNNQRPYPSIAVEIQHKLGCSGYAYDMGIACSSATFGLIAASNAIKAGSARNALVVNPEFCTPQVNLKSRDSHFIFGDVATAAVIQAEDEATASPAFRIVNTRQQTLYSTNIHCLGNYSDHCQENSAEDRPLFHQEGRKVFKELLPLVTNFIEGQLHDNQLSPDDLKRYWLHQANINMNQFAVKKLLGDLSDPQRAPIVLDEFANTASAGSMIAFHRYHDDFAVGDKGLICSFGAGYSIGSLLVERCT</sequence>
<dbReference type="PANTHER" id="PTHR34069">
    <property type="entry name" value="3-OXOACYL-[ACYL-CARRIER-PROTEIN] SYNTHASE 3"/>
    <property type="match status" value="1"/>
</dbReference>
<dbReference type="EMBL" id="JAPNOA010000058">
    <property type="protein sequence ID" value="MCY0966964.1"/>
    <property type="molecule type" value="Genomic_DNA"/>
</dbReference>